<dbReference type="PROSITE" id="PS00076">
    <property type="entry name" value="PYRIDINE_REDOX_1"/>
    <property type="match status" value="1"/>
</dbReference>
<feature type="binding site" evidence="12">
    <location>
        <begin position="184"/>
        <end position="191"/>
    </location>
    <ligand>
        <name>NAD(+)</name>
        <dbReference type="ChEBI" id="CHEBI:57540"/>
    </ligand>
</feature>
<evidence type="ECO:0000256" key="2">
    <source>
        <dbReference type="ARBA" id="ARBA00012608"/>
    </source>
</evidence>
<evidence type="ECO:0000256" key="1">
    <source>
        <dbReference type="ARBA" id="ARBA00007532"/>
    </source>
</evidence>
<dbReference type="PRINTS" id="PR00368">
    <property type="entry name" value="FADPNR"/>
</dbReference>
<comment type="cofactor">
    <cofactor evidence="12 14">
        <name>FAD</name>
        <dbReference type="ChEBI" id="CHEBI:57692"/>
    </cofactor>
    <text evidence="12 14">Binds 1 FAD per subunit.</text>
</comment>
<dbReference type="SUPFAM" id="SSF51905">
    <property type="entry name" value="FAD/NAD(P)-binding domain"/>
    <property type="match status" value="1"/>
</dbReference>
<evidence type="ECO:0000256" key="4">
    <source>
        <dbReference type="ARBA" id="ARBA00022630"/>
    </source>
</evidence>
<proteinExistence type="inferred from homology"/>
<feature type="binding site" evidence="12">
    <location>
        <position position="57"/>
    </location>
    <ligand>
        <name>FAD</name>
        <dbReference type="ChEBI" id="CHEBI:57692"/>
    </ligand>
</feature>
<evidence type="ECO:0000259" key="16">
    <source>
        <dbReference type="Pfam" id="PF07992"/>
    </source>
</evidence>
<organism evidence="17 18">
    <name type="scientific">Candidatus Desulfobia pelagia</name>
    <dbReference type="NCBI Taxonomy" id="2841692"/>
    <lineage>
        <taxon>Bacteria</taxon>
        <taxon>Pseudomonadati</taxon>
        <taxon>Thermodesulfobacteriota</taxon>
        <taxon>Desulfobulbia</taxon>
        <taxon>Desulfobulbales</taxon>
        <taxon>Desulfobulbaceae</taxon>
        <taxon>Candidatus Desulfobia</taxon>
    </lineage>
</organism>
<dbReference type="InterPro" id="IPR016156">
    <property type="entry name" value="FAD/NAD-linked_Rdtase_dimer_sf"/>
</dbReference>
<dbReference type="NCBIfam" id="TIGR01350">
    <property type="entry name" value="lipoamide_DH"/>
    <property type="match status" value="1"/>
</dbReference>
<evidence type="ECO:0000256" key="9">
    <source>
        <dbReference type="ARBA" id="ARBA00023284"/>
    </source>
</evidence>
<keyword evidence="9 14" id="KW-0676">Redox-active center</keyword>
<reference evidence="17 18" key="1">
    <citation type="submission" date="2020-08" db="EMBL/GenBank/DDBJ databases">
        <title>Bridging the membrane lipid divide: bacteria of the FCB group superphylum have the potential to synthesize archaeal ether lipids.</title>
        <authorList>
            <person name="Villanueva L."/>
            <person name="Von Meijenfeldt F.A.B."/>
            <person name="Westbye A.B."/>
            <person name="Yadav S."/>
            <person name="Hopmans E.C."/>
            <person name="Dutilh B.E."/>
            <person name="Sinninghe Damste J.S."/>
        </authorList>
    </citation>
    <scope>NUCLEOTIDE SEQUENCE [LARGE SCALE GENOMIC DNA]</scope>
    <source>
        <strain evidence="17">NIOZ-UU47</strain>
    </source>
</reference>
<evidence type="ECO:0000313" key="18">
    <source>
        <dbReference type="Proteomes" id="UP000614424"/>
    </source>
</evidence>
<evidence type="ECO:0000256" key="10">
    <source>
        <dbReference type="ARBA" id="ARBA00049187"/>
    </source>
</evidence>
<evidence type="ECO:0000256" key="11">
    <source>
        <dbReference type="PIRSR" id="PIRSR000350-2"/>
    </source>
</evidence>
<dbReference type="InterPro" id="IPR036188">
    <property type="entry name" value="FAD/NAD-bd_sf"/>
</dbReference>
<evidence type="ECO:0000256" key="12">
    <source>
        <dbReference type="PIRSR" id="PIRSR000350-3"/>
    </source>
</evidence>
<keyword evidence="8" id="KW-1015">Disulfide bond</keyword>
<protein>
    <recommendedName>
        <fullName evidence="3 14">Dihydrolipoyl dehydrogenase</fullName>
        <ecNumber evidence="2 14">1.8.1.4</ecNumber>
    </recommendedName>
</protein>
<keyword evidence="7 12" id="KW-0520">NAD</keyword>
<dbReference type="PANTHER" id="PTHR22912">
    <property type="entry name" value="DISULFIDE OXIDOREDUCTASE"/>
    <property type="match status" value="1"/>
</dbReference>
<dbReference type="Pfam" id="PF02852">
    <property type="entry name" value="Pyr_redox_dim"/>
    <property type="match status" value="1"/>
</dbReference>
<evidence type="ECO:0000259" key="15">
    <source>
        <dbReference type="Pfam" id="PF02852"/>
    </source>
</evidence>
<feature type="domain" description="Pyridine nucleotide-disulphide oxidoreductase dimerisation" evidence="15">
    <location>
        <begin position="349"/>
        <end position="457"/>
    </location>
</feature>
<comment type="caution">
    <text evidence="17">The sequence shown here is derived from an EMBL/GenBank/DDBJ whole genome shotgun (WGS) entry which is preliminary data.</text>
</comment>
<evidence type="ECO:0000256" key="13">
    <source>
        <dbReference type="PIRSR" id="PIRSR000350-4"/>
    </source>
</evidence>
<dbReference type="AlphaFoldDB" id="A0A8J6TBF7"/>
<feature type="domain" description="FAD/NAD(P)-binding" evidence="16">
    <location>
        <begin position="11"/>
        <end position="330"/>
    </location>
</feature>
<keyword evidence="4 14" id="KW-0285">Flavoprotein</keyword>
<keyword evidence="5 12" id="KW-0274">FAD</keyword>
<dbReference type="Gene3D" id="3.30.390.30">
    <property type="match status" value="1"/>
</dbReference>
<feature type="disulfide bond" description="Redox-active" evidence="13">
    <location>
        <begin position="48"/>
        <end position="53"/>
    </location>
</feature>
<dbReference type="InterPro" id="IPR050151">
    <property type="entry name" value="Class-I_Pyr_Nuc-Dis_Oxidored"/>
</dbReference>
<dbReference type="Pfam" id="PF07992">
    <property type="entry name" value="Pyr_redox_2"/>
    <property type="match status" value="1"/>
</dbReference>
<dbReference type="EC" id="1.8.1.4" evidence="2 14"/>
<comment type="miscellaneous">
    <text evidence="14">The active site is a redox-active disulfide bond.</text>
</comment>
<dbReference type="Gene3D" id="3.50.50.60">
    <property type="entry name" value="FAD/NAD(P)-binding domain"/>
    <property type="match status" value="2"/>
</dbReference>
<evidence type="ECO:0000256" key="7">
    <source>
        <dbReference type="ARBA" id="ARBA00023027"/>
    </source>
</evidence>
<dbReference type="InterPro" id="IPR006258">
    <property type="entry name" value="Lipoamide_DH"/>
</dbReference>
<accession>A0A8J6TBF7</accession>
<dbReference type="PIRSF" id="PIRSF000350">
    <property type="entry name" value="Mercury_reductase_MerA"/>
    <property type="match status" value="1"/>
</dbReference>
<feature type="binding site" evidence="12">
    <location>
        <position position="274"/>
    </location>
    <ligand>
        <name>NAD(+)</name>
        <dbReference type="ChEBI" id="CHEBI:57540"/>
    </ligand>
</feature>
<dbReference type="FunFam" id="3.30.390.30:FF:000001">
    <property type="entry name" value="Dihydrolipoyl dehydrogenase"/>
    <property type="match status" value="1"/>
</dbReference>
<dbReference type="Proteomes" id="UP000614424">
    <property type="component" value="Unassembled WGS sequence"/>
</dbReference>
<evidence type="ECO:0000313" key="17">
    <source>
        <dbReference type="EMBL" id="MBC8316909.1"/>
    </source>
</evidence>
<evidence type="ECO:0000256" key="3">
    <source>
        <dbReference type="ARBA" id="ARBA00016961"/>
    </source>
</evidence>
<keyword evidence="6 14" id="KW-0560">Oxidoreductase</keyword>
<dbReference type="InterPro" id="IPR023753">
    <property type="entry name" value="FAD/NAD-binding_dom"/>
</dbReference>
<name>A0A8J6TBF7_9BACT</name>
<dbReference type="InterPro" id="IPR001100">
    <property type="entry name" value="Pyr_nuc-diS_OxRdtase"/>
</dbReference>
<evidence type="ECO:0000256" key="14">
    <source>
        <dbReference type="RuleBase" id="RU003692"/>
    </source>
</evidence>
<evidence type="ECO:0000256" key="6">
    <source>
        <dbReference type="ARBA" id="ARBA00023002"/>
    </source>
</evidence>
<feature type="binding site" evidence="12">
    <location>
        <position position="315"/>
    </location>
    <ligand>
        <name>FAD</name>
        <dbReference type="ChEBI" id="CHEBI:57692"/>
    </ligand>
</feature>
<dbReference type="GO" id="GO:0006103">
    <property type="term" value="P:2-oxoglutarate metabolic process"/>
    <property type="evidence" value="ECO:0007669"/>
    <property type="project" value="TreeGrafter"/>
</dbReference>
<sequence>MVVGEITQKTDLLVIGAGPGGYAAAFRAADLGLDVTLVDDRMSPGGVCLFEGCIPSKVFLYLSELMEDARRARTMGVHFDEPRLDFDAIRKWKEQVVGKLSKGLSGLTVKRNIQWFQAKAVFEDSNTVRLIGSDVAHIKFSSAVVATGSVPQELEGIKTGDGRIMDSTGALGFEDVPETLLVVGGGYIALELGQVYASMGSRVSMAVRSRLLRTVDDDLVVPLEEKMADICEEIYLKTTVESCLETADGVEVVLKGEDGNSVKRIYGRVLIAVGRSPSTKDLGLENTLIKLDDRGFIAVNDRQQTDDSHIFAVGDVTKGPMLAHRAMRQGKVAAEVIAGMSSAYDVRAVPAVVYTDPQVAWCGLTEKEAQKQNIAFKAVRFPWGASGRAATMGISEGFTKLLLEPETGRVLGAGIVGRDAEALIAESVLAIEMGALAEDLAFSVHPHPTLAESQGEAAEIFLGTSIHFMGK</sequence>
<feature type="active site" description="Proton acceptor" evidence="11">
    <location>
        <position position="447"/>
    </location>
</feature>
<evidence type="ECO:0000256" key="5">
    <source>
        <dbReference type="ARBA" id="ARBA00022827"/>
    </source>
</evidence>
<dbReference type="GO" id="GO:0050660">
    <property type="term" value="F:flavin adenine dinucleotide binding"/>
    <property type="evidence" value="ECO:0007669"/>
    <property type="project" value="InterPro"/>
</dbReference>
<keyword evidence="12" id="KW-0547">Nucleotide-binding</keyword>
<dbReference type="InterPro" id="IPR012999">
    <property type="entry name" value="Pyr_OxRdtase_I_AS"/>
</dbReference>
<dbReference type="GO" id="GO:0004148">
    <property type="term" value="F:dihydrolipoyl dehydrogenase (NADH) activity"/>
    <property type="evidence" value="ECO:0007669"/>
    <property type="project" value="UniProtKB-EC"/>
</dbReference>
<comment type="catalytic activity">
    <reaction evidence="10 14">
        <text>N(6)-[(R)-dihydrolipoyl]-L-lysyl-[protein] + NAD(+) = N(6)-[(R)-lipoyl]-L-lysyl-[protein] + NADH + H(+)</text>
        <dbReference type="Rhea" id="RHEA:15045"/>
        <dbReference type="Rhea" id="RHEA-COMP:10474"/>
        <dbReference type="Rhea" id="RHEA-COMP:10475"/>
        <dbReference type="ChEBI" id="CHEBI:15378"/>
        <dbReference type="ChEBI" id="CHEBI:57540"/>
        <dbReference type="ChEBI" id="CHEBI:57945"/>
        <dbReference type="ChEBI" id="CHEBI:83099"/>
        <dbReference type="ChEBI" id="CHEBI:83100"/>
        <dbReference type="EC" id="1.8.1.4"/>
    </reaction>
</comment>
<feature type="binding site" evidence="12">
    <location>
        <begin position="321"/>
        <end position="324"/>
    </location>
    <ligand>
        <name>FAD</name>
        <dbReference type="ChEBI" id="CHEBI:57692"/>
    </ligand>
</feature>
<dbReference type="InterPro" id="IPR004099">
    <property type="entry name" value="Pyr_nucl-diS_OxRdtase_dimer"/>
</dbReference>
<dbReference type="PANTHER" id="PTHR22912:SF160">
    <property type="entry name" value="DIHYDROLIPOYL DEHYDROGENASE"/>
    <property type="match status" value="1"/>
</dbReference>
<dbReference type="SUPFAM" id="SSF55424">
    <property type="entry name" value="FAD/NAD-linked reductases, dimerisation (C-terminal) domain"/>
    <property type="match status" value="1"/>
</dbReference>
<dbReference type="PRINTS" id="PR00411">
    <property type="entry name" value="PNDRDTASEI"/>
</dbReference>
<dbReference type="EMBL" id="JACNJZ010000060">
    <property type="protein sequence ID" value="MBC8316909.1"/>
    <property type="molecule type" value="Genomic_DNA"/>
</dbReference>
<feature type="binding site" evidence="12">
    <location>
        <begin position="147"/>
        <end position="149"/>
    </location>
    <ligand>
        <name>FAD</name>
        <dbReference type="ChEBI" id="CHEBI:57692"/>
    </ligand>
</feature>
<evidence type="ECO:0000256" key="8">
    <source>
        <dbReference type="ARBA" id="ARBA00023157"/>
    </source>
</evidence>
<comment type="similarity">
    <text evidence="1 14">Belongs to the class-I pyridine nucleotide-disulfide oxidoreductase family.</text>
</comment>
<gene>
    <name evidence="17" type="primary">lpdA</name>
    <name evidence="17" type="ORF">H8E41_03320</name>
</gene>